<dbReference type="Gene3D" id="1.20.1050.10">
    <property type="match status" value="1"/>
</dbReference>
<dbReference type="InterPro" id="IPR050983">
    <property type="entry name" value="GST_Omega/HSP26"/>
</dbReference>
<dbReference type="PANTHER" id="PTHR43968:SF8">
    <property type="entry name" value="S-TRANSFERASE, PUTATIVE (AFU_ORTHOLOGUE AFUA_2G00590)-RELATED"/>
    <property type="match status" value="1"/>
</dbReference>
<dbReference type="InterPro" id="IPR040079">
    <property type="entry name" value="Glutathione_S-Trfase"/>
</dbReference>
<dbReference type="GO" id="GO:0005737">
    <property type="term" value="C:cytoplasm"/>
    <property type="evidence" value="ECO:0007669"/>
    <property type="project" value="TreeGrafter"/>
</dbReference>
<dbReference type="Gene3D" id="3.40.30.10">
    <property type="entry name" value="Glutaredoxin"/>
    <property type="match status" value="1"/>
</dbReference>
<dbReference type="InterPro" id="IPR004045">
    <property type="entry name" value="Glutathione_S-Trfase_N"/>
</dbReference>
<proteinExistence type="predicted"/>
<name>A0A0U1LJA1_TALIS</name>
<dbReference type="PROSITE" id="PS50405">
    <property type="entry name" value="GST_CTER"/>
    <property type="match status" value="1"/>
</dbReference>
<gene>
    <name evidence="3" type="ORF">PISL3812_00393</name>
</gene>
<dbReference type="SUPFAM" id="SSF52833">
    <property type="entry name" value="Thioredoxin-like"/>
    <property type="match status" value="1"/>
</dbReference>
<dbReference type="OMA" id="HRCPWAH"/>
<evidence type="ECO:0000259" key="2">
    <source>
        <dbReference type="PROSITE" id="PS50405"/>
    </source>
</evidence>
<dbReference type="PROSITE" id="PS51354">
    <property type="entry name" value="GLUTAREDOXIN_2"/>
    <property type="match status" value="1"/>
</dbReference>
<dbReference type="Proteomes" id="UP000054383">
    <property type="component" value="Unassembled WGS sequence"/>
</dbReference>
<dbReference type="PANTHER" id="PTHR43968">
    <property type="match status" value="1"/>
</dbReference>
<evidence type="ECO:0000259" key="1">
    <source>
        <dbReference type="PROSITE" id="PS50404"/>
    </source>
</evidence>
<dbReference type="AlphaFoldDB" id="A0A0U1LJA1"/>
<dbReference type="InterPro" id="IPR036282">
    <property type="entry name" value="Glutathione-S-Trfase_C_sf"/>
</dbReference>
<evidence type="ECO:0000313" key="3">
    <source>
        <dbReference type="EMBL" id="CRG83045.1"/>
    </source>
</evidence>
<dbReference type="CDD" id="cd00570">
    <property type="entry name" value="GST_N_family"/>
    <property type="match status" value="1"/>
</dbReference>
<dbReference type="STRING" id="28573.A0A0U1LJA1"/>
<keyword evidence="4" id="KW-1185">Reference proteome</keyword>
<organism evidence="3 4">
    <name type="scientific">Talaromyces islandicus</name>
    <name type="common">Penicillium islandicum</name>
    <dbReference type="NCBI Taxonomy" id="28573"/>
    <lineage>
        <taxon>Eukaryota</taxon>
        <taxon>Fungi</taxon>
        <taxon>Dikarya</taxon>
        <taxon>Ascomycota</taxon>
        <taxon>Pezizomycotina</taxon>
        <taxon>Eurotiomycetes</taxon>
        <taxon>Eurotiomycetidae</taxon>
        <taxon>Eurotiales</taxon>
        <taxon>Trichocomaceae</taxon>
        <taxon>Talaromyces</taxon>
        <taxon>Talaromyces sect. Islandici</taxon>
    </lineage>
</organism>
<dbReference type="OrthoDB" id="202840at2759"/>
<reference evidence="3 4" key="1">
    <citation type="submission" date="2015-04" db="EMBL/GenBank/DDBJ databases">
        <authorList>
            <person name="Syromyatnikov M.Y."/>
            <person name="Popov V.N."/>
        </authorList>
    </citation>
    <scope>NUCLEOTIDE SEQUENCE [LARGE SCALE GENOMIC DNA]</scope>
    <source>
        <strain evidence="3">WF-38-12</strain>
    </source>
</reference>
<protein>
    <recommendedName>
        <fullName evidence="5">Glutathione S-transferase omega-1</fullName>
    </recommendedName>
</protein>
<accession>A0A0U1LJA1</accession>
<dbReference type="SFLD" id="SFLDG00358">
    <property type="entry name" value="Main_(cytGST)"/>
    <property type="match status" value="1"/>
</dbReference>
<dbReference type="Pfam" id="PF13409">
    <property type="entry name" value="GST_N_2"/>
    <property type="match status" value="1"/>
</dbReference>
<sequence>MATPKIIFYTNPTCPWAHRGYIALKELGLPYEEVVIDLDTPREPWYLKVNPRGLVPAISYNGEIIVESGIVARFLADAHPSHLFPPSGPVDNALYRARVDFFVDAFFSKVFSHVMAGVRAATAEERDQAAVALVEQLVKEIEPLLPEEGKGGPFFGGSEKLTLVEVLTGSFLLRLNSWSKPEYGLISANLPQLLEKVPRVKRWINATIQHESVNFIYDEAVVGERTKKRFAKA</sequence>
<dbReference type="InterPro" id="IPR036249">
    <property type="entry name" value="Thioredoxin-like_sf"/>
</dbReference>
<feature type="domain" description="GST C-terminal" evidence="2">
    <location>
        <begin position="92"/>
        <end position="230"/>
    </location>
</feature>
<evidence type="ECO:0008006" key="5">
    <source>
        <dbReference type="Google" id="ProtNLM"/>
    </source>
</evidence>
<evidence type="ECO:0000313" key="4">
    <source>
        <dbReference type="Proteomes" id="UP000054383"/>
    </source>
</evidence>
<dbReference type="SFLD" id="SFLDS00019">
    <property type="entry name" value="Glutathione_Transferase_(cytos"/>
    <property type="match status" value="1"/>
</dbReference>
<dbReference type="SUPFAM" id="SSF47616">
    <property type="entry name" value="GST C-terminal domain-like"/>
    <property type="match status" value="1"/>
</dbReference>
<feature type="domain" description="GST N-terminal" evidence="1">
    <location>
        <begin position="4"/>
        <end position="83"/>
    </location>
</feature>
<dbReference type="PROSITE" id="PS50404">
    <property type="entry name" value="GST_NTER"/>
    <property type="match status" value="1"/>
</dbReference>
<dbReference type="EMBL" id="CVMT01000001">
    <property type="protein sequence ID" value="CRG83045.1"/>
    <property type="molecule type" value="Genomic_DNA"/>
</dbReference>
<dbReference type="InterPro" id="IPR010987">
    <property type="entry name" value="Glutathione-S-Trfase_C-like"/>
</dbReference>